<dbReference type="InterPro" id="IPR050958">
    <property type="entry name" value="Cell_Adh-Cytoskel_Orgn"/>
</dbReference>
<evidence type="ECO:0000313" key="8">
    <source>
        <dbReference type="Proteomes" id="UP000887116"/>
    </source>
</evidence>
<dbReference type="PANTHER" id="PTHR45080">
    <property type="entry name" value="CONTACTIN 5"/>
    <property type="match status" value="1"/>
</dbReference>
<sequence>MDLSSQLCLLVLFTGCLAGKLAAPKFKEVNPKYLEIPFGQKCKLRCPVSGNPKPTVEWFKVTPTGMLEPVANSFNSSSYISRNNLHIDSFSEADEGVYLCKASNPHGSIATNFTVRVAEPYLEDGPRKDADPPTKRQAHPLDSNKRLAPYFTGHMNELVARPAGAYAVFKCSANANPPPSISWFREGIPMSKHLRKFDKEVSINFDFWKSSSNSAQ</sequence>
<dbReference type="Gene3D" id="2.60.40.10">
    <property type="entry name" value="Immunoglobulins"/>
    <property type="match status" value="2"/>
</dbReference>
<keyword evidence="2" id="KW-1015">Disulfide bond</keyword>
<dbReference type="GO" id="GO:0005886">
    <property type="term" value="C:plasma membrane"/>
    <property type="evidence" value="ECO:0007669"/>
    <property type="project" value="TreeGrafter"/>
</dbReference>
<feature type="compositionally biased region" description="Basic and acidic residues" evidence="4">
    <location>
        <begin position="124"/>
        <end position="134"/>
    </location>
</feature>
<evidence type="ECO:0000256" key="3">
    <source>
        <dbReference type="ARBA" id="ARBA00023319"/>
    </source>
</evidence>
<comment type="caution">
    <text evidence="7">The sequence shown here is derived from an EMBL/GenBank/DDBJ whole genome shotgun (WGS) entry which is preliminary data.</text>
</comment>
<reference evidence="7" key="1">
    <citation type="submission" date="2020-07" db="EMBL/GenBank/DDBJ databases">
        <title>Multicomponent nature underlies the extraordinary mechanical properties of spider dragline silk.</title>
        <authorList>
            <person name="Kono N."/>
            <person name="Nakamura H."/>
            <person name="Mori M."/>
            <person name="Yoshida Y."/>
            <person name="Ohtoshi R."/>
            <person name="Malay A.D."/>
            <person name="Moran D.A.P."/>
            <person name="Tomita M."/>
            <person name="Numata K."/>
            <person name="Arakawa K."/>
        </authorList>
    </citation>
    <scope>NUCLEOTIDE SEQUENCE</scope>
</reference>
<feature type="chain" id="PRO_5036479225" evidence="5">
    <location>
        <begin position="19"/>
        <end position="216"/>
    </location>
</feature>
<dbReference type="InterPro" id="IPR003599">
    <property type="entry name" value="Ig_sub"/>
</dbReference>
<dbReference type="InterPro" id="IPR036179">
    <property type="entry name" value="Ig-like_dom_sf"/>
</dbReference>
<dbReference type="AlphaFoldDB" id="A0A8X6EZP7"/>
<proteinExistence type="predicted"/>
<dbReference type="Pfam" id="PF07679">
    <property type="entry name" value="I-set"/>
    <property type="match status" value="2"/>
</dbReference>
<name>A0A8X6EZP7_TRICU</name>
<dbReference type="GO" id="GO:0007156">
    <property type="term" value="P:homophilic cell adhesion via plasma membrane adhesion molecules"/>
    <property type="evidence" value="ECO:0007669"/>
    <property type="project" value="TreeGrafter"/>
</dbReference>
<feature type="domain" description="Ig-like" evidence="6">
    <location>
        <begin position="24"/>
        <end position="116"/>
    </location>
</feature>
<dbReference type="InterPro" id="IPR007110">
    <property type="entry name" value="Ig-like_dom"/>
</dbReference>
<evidence type="ECO:0000256" key="2">
    <source>
        <dbReference type="ARBA" id="ARBA00023157"/>
    </source>
</evidence>
<dbReference type="PANTHER" id="PTHR45080:SF8">
    <property type="entry name" value="IG-LIKE DOMAIN-CONTAINING PROTEIN"/>
    <property type="match status" value="1"/>
</dbReference>
<accession>A0A8X6EZP7</accession>
<keyword evidence="7" id="KW-0675">Receptor</keyword>
<evidence type="ECO:0000313" key="7">
    <source>
        <dbReference type="EMBL" id="GFQ65872.1"/>
    </source>
</evidence>
<keyword evidence="8" id="KW-1185">Reference proteome</keyword>
<feature type="region of interest" description="Disordered" evidence="4">
    <location>
        <begin position="123"/>
        <end position="143"/>
    </location>
</feature>
<keyword evidence="3" id="KW-0393">Immunoglobulin domain</keyword>
<gene>
    <name evidence="7" type="primary">fgfr2_1</name>
    <name evidence="7" type="ORF">TNCT_211981</name>
</gene>
<feature type="domain" description="Ig-like" evidence="6">
    <location>
        <begin position="149"/>
        <end position="216"/>
    </location>
</feature>
<keyword evidence="1 5" id="KW-0732">Signal</keyword>
<dbReference type="InterPro" id="IPR003598">
    <property type="entry name" value="Ig_sub2"/>
</dbReference>
<dbReference type="PROSITE" id="PS50835">
    <property type="entry name" value="IG_LIKE"/>
    <property type="match status" value="2"/>
</dbReference>
<evidence type="ECO:0000259" key="6">
    <source>
        <dbReference type="PROSITE" id="PS50835"/>
    </source>
</evidence>
<organism evidence="7 8">
    <name type="scientific">Trichonephila clavata</name>
    <name type="common">Joro spider</name>
    <name type="synonym">Nephila clavata</name>
    <dbReference type="NCBI Taxonomy" id="2740835"/>
    <lineage>
        <taxon>Eukaryota</taxon>
        <taxon>Metazoa</taxon>
        <taxon>Ecdysozoa</taxon>
        <taxon>Arthropoda</taxon>
        <taxon>Chelicerata</taxon>
        <taxon>Arachnida</taxon>
        <taxon>Araneae</taxon>
        <taxon>Araneomorphae</taxon>
        <taxon>Entelegynae</taxon>
        <taxon>Araneoidea</taxon>
        <taxon>Nephilidae</taxon>
        <taxon>Trichonephila</taxon>
    </lineage>
</organism>
<dbReference type="Proteomes" id="UP000887116">
    <property type="component" value="Unassembled WGS sequence"/>
</dbReference>
<evidence type="ECO:0000256" key="1">
    <source>
        <dbReference type="ARBA" id="ARBA00022729"/>
    </source>
</evidence>
<dbReference type="InterPro" id="IPR013783">
    <property type="entry name" value="Ig-like_fold"/>
</dbReference>
<evidence type="ECO:0000256" key="5">
    <source>
        <dbReference type="SAM" id="SignalP"/>
    </source>
</evidence>
<protein>
    <submittedName>
        <fullName evidence="7">Fibroblast growth factor receptor</fullName>
    </submittedName>
</protein>
<dbReference type="SMART" id="SM00409">
    <property type="entry name" value="IG"/>
    <property type="match status" value="1"/>
</dbReference>
<dbReference type="SMART" id="SM00408">
    <property type="entry name" value="IGc2"/>
    <property type="match status" value="1"/>
</dbReference>
<dbReference type="InterPro" id="IPR013098">
    <property type="entry name" value="Ig_I-set"/>
</dbReference>
<dbReference type="SUPFAM" id="SSF48726">
    <property type="entry name" value="Immunoglobulin"/>
    <property type="match status" value="2"/>
</dbReference>
<dbReference type="CDD" id="cd00096">
    <property type="entry name" value="Ig"/>
    <property type="match status" value="1"/>
</dbReference>
<feature type="signal peptide" evidence="5">
    <location>
        <begin position="1"/>
        <end position="18"/>
    </location>
</feature>
<evidence type="ECO:0000256" key="4">
    <source>
        <dbReference type="SAM" id="MobiDB-lite"/>
    </source>
</evidence>
<dbReference type="OrthoDB" id="6127080at2759"/>
<dbReference type="FunFam" id="2.60.40.10:FF:000032">
    <property type="entry name" value="palladin isoform X1"/>
    <property type="match status" value="1"/>
</dbReference>
<dbReference type="EMBL" id="BMAO01010250">
    <property type="protein sequence ID" value="GFQ65872.1"/>
    <property type="molecule type" value="Genomic_DNA"/>
</dbReference>